<dbReference type="STRING" id="1801780.A2917_01325"/>
<gene>
    <name evidence="4" type="ORF">A2917_01325</name>
</gene>
<reference evidence="4 5" key="1">
    <citation type="journal article" date="2016" name="Nat. Commun.">
        <title>Thousands of microbial genomes shed light on interconnected biogeochemical processes in an aquifer system.</title>
        <authorList>
            <person name="Anantharaman K."/>
            <person name="Brown C.T."/>
            <person name="Hug L.A."/>
            <person name="Sharon I."/>
            <person name="Castelle C.J."/>
            <person name="Probst A.J."/>
            <person name="Thomas B.C."/>
            <person name="Singh A."/>
            <person name="Wilkins M.J."/>
            <person name="Karaoz U."/>
            <person name="Brodie E.L."/>
            <person name="Williams K.H."/>
            <person name="Hubbard S.S."/>
            <person name="Banfield J.F."/>
        </authorList>
    </citation>
    <scope>NUCLEOTIDE SEQUENCE [LARGE SCALE GENOMIC DNA]</scope>
</reference>
<dbReference type="AlphaFoldDB" id="A0A1F6XLJ0"/>
<accession>A0A1F6XLJ0</accession>
<dbReference type="SUPFAM" id="SSF51261">
    <property type="entry name" value="Duplicated hybrid motif"/>
    <property type="match status" value="1"/>
</dbReference>
<evidence type="ECO:0000256" key="2">
    <source>
        <dbReference type="SAM" id="Coils"/>
    </source>
</evidence>
<dbReference type="InterPro" id="IPR011055">
    <property type="entry name" value="Dup_hybrid_motif"/>
</dbReference>
<proteinExistence type="predicted"/>
<dbReference type="GO" id="GO:0004222">
    <property type="term" value="F:metalloendopeptidase activity"/>
    <property type="evidence" value="ECO:0007669"/>
    <property type="project" value="TreeGrafter"/>
</dbReference>
<name>A0A1F6XLJ0_9BACT</name>
<dbReference type="EMBL" id="MFVE01000008">
    <property type="protein sequence ID" value="OGI95005.1"/>
    <property type="molecule type" value="Genomic_DNA"/>
</dbReference>
<feature type="coiled-coil region" evidence="2">
    <location>
        <begin position="32"/>
        <end position="66"/>
    </location>
</feature>
<evidence type="ECO:0000259" key="3">
    <source>
        <dbReference type="Pfam" id="PF01551"/>
    </source>
</evidence>
<sequence>MKHYQDYKKLFSLIFFGVFLIIPLAFSNAQTAQELQNKINQKDADIAKLEEEIRIYQIELGNIGEQKNSLSKSIKELDLTKKKLVVDINITQTKIDKTNLRIQSLSSDIGAKQNSIENDVESISLGIRDTYELEENNILETILSKNDFTAVWNDIDNIVAIREKIREKILELKEIKSELEDTREETISAKNELVLLKSKLSDQQKIVIQNTNEKNKLLIQTKNSEANYQKLLKDQLAKKAAFERELEGYESQLKFILDPSKIPSGRILGWPLDSIFVTSPYAPRWGGFHRGTDFRAPVGTPVKSVADGIVKGVGDTDICCPKASFGKWIFIEHNNGLSSTYAHLSLSKVKVGQQVARGAVIGYSGNTGSSTGPHLHLSLYVSSGVKVDSFDSKSYPGKTLTQPISATNAYLDPMNYLPPYK</sequence>
<feature type="coiled-coil region" evidence="2">
    <location>
        <begin position="158"/>
        <end position="199"/>
    </location>
</feature>
<evidence type="ECO:0000313" key="4">
    <source>
        <dbReference type="EMBL" id="OGI95005.1"/>
    </source>
</evidence>
<evidence type="ECO:0000256" key="1">
    <source>
        <dbReference type="ARBA" id="ARBA00022729"/>
    </source>
</evidence>
<dbReference type="CDD" id="cd12797">
    <property type="entry name" value="M23_peptidase"/>
    <property type="match status" value="1"/>
</dbReference>
<keyword evidence="2" id="KW-0175">Coiled coil</keyword>
<dbReference type="Gene3D" id="2.70.70.10">
    <property type="entry name" value="Glucose Permease (Domain IIA)"/>
    <property type="match status" value="1"/>
</dbReference>
<dbReference type="PANTHER" id="PTHR21666:SF289">
    <property type="entry name" value="L-ALA--D-GLU ENDOPEPTIDASE"/>
    <property type="match status" value="1"/>
</dbReference>
<feature type="domain" description="M23ase beta-sheet core" evidence="3">
    <location>
        <begin position="288"/>
        <end position="386"/>
    </location>
</feature>
<dbReference type="Gene3D" id="6.10.250.3150">
    <property type="match status" value="1"/>
</dbReference>
<dbReference type="Proteomes" id="UP000178104">
    <property type="component" value="Unassembled WGS sequence"/>
</dbReference>
<dbReference type="InterPro" id="IPR050570">
    <property type="entry name" value="Cell_wall_metabolism_enzyme"/>
</dbReference>
<dbReference type="PANTHER" id="PTHR21666">
    <property type="entry name" value="PEPTIDASE-RELATED"/>
    <property type="match status" value="1"/>
</dbReference>
<keyword evidence="1" id="KW-0732">Signal</keyword>
<protein>
    <recommendedName>
        <fullName evidence="3">M23ase beta-sheet core domain-containing protein</fullName>
    </recommendedName>
</protein>
<organism evidence="4 5">
    <name type="scientific">Candidatus Nomurabacteria bacterium RIFCSPLOWO2_01_FULL_42_17</name>
    <dbReference type="NCBI Taxonomy" id="1801780"/>
    <lineage>
        <taxon>Bacteria</taxon>
        <taxon>Candidatus Nomuraibacteriota</taxon>
    </lineage>
</organism>
<evidence type="ECO:0000313" key="5">
    <source>
        <dbReference type="Proteomes" id="UP000178104"/>
    </source>
</evidence>
<dbReference type="Pfam" id="PF01551">
    <property type="entry name" value="Peptidase_M23"/>
    <property type="match status" value="1"/>
</dbReference>
<dbReference type="InterPro" id="IPR016047">
    <property type="entry name" value="M23ase_b-sheet_dom"/>
</dbReference>
<comment type="caution">
    <text evidence="4">The sequence shown here is derived from an EMBL/GenBank/DDBJ whole genome shotgun (WGS) entry which is preliminary data.</text>
</comment>